<keyword evidence="3" id="KW-0804">Transcription</keyword>
<feature type="transmembrane region" description="Helical" evidence="6">
    <location>
        <begin position="294"/>
        <end position="312"/>
    </location>
</feature>
<evidence type="ECO:0000256" key="4">
    <source>
        <dbReference type="ARBA" id="ARBA00023242"/>
    </source>
</evidence>
<feature type="domain" description="NAC" evidence="7">
    <location>
        <begin position="563"/>
        <end position="715"/>
    </location>
</feature>
<keyword evidence="6" id="KW-0472">Membrane</keyword>
<keyword evidence="6" id="KW-0812">Transmembrane</keyword>
<dbReference type="GO" id="GO:0000976">
    <property type="term" value="F:transcription cis-regulatory region binding"/>
    <property type="evidence" value="ECO:0007669"/>
    <property type="project" value="UniProtKB-ARBA"/>
</dbReference>
<evidence type="ECO:0000256" key="1">
    <source>
        <dbReference type="ARBA" id="ARBA00023015"/>
    </source>
</evidence>
<feature type="transmembrane region" description="Helical" evidence="6">
    <location>
        <begin position="324"/>
        <end position="344"/>
    </location>
</feature>
<protein>
    <recommendedName>
        <fullName evidence="7">NAC domain-containing protein</fullName>
    </recommendedName>
</protein>
<evidence type="ECO:0000256" key="5">
    <source>
        <dbReference type="SAM" id="MobiDB-lite"/>
    </source>
</evidence>
<dbReference type="FunFam" id="2.170.150.80:FF:000006">
    <property type="entry name" value="NAC domain-containing protein 100-like"/>
    <property type="match status" value="1"/>
</dbReference>
<name>A0A484M2Z8_9ASTE</name>
<dbReference type="PANTHER" id="PTHR31744:SF114">
    <property type="entry name" value="PROTEIN CUP-SHAPED COTYLEDON 2"/>
    <property type="match status" value="1"/>
</dbReference>
<feature type="compositionally biased region" description="Low complexity" evidence="5">
    <location>
        <begin position="147"/>
        <end position="157"/>
    </location>
</feature>
<dbReference type="PROSITE" id="PS51005">
    <property type="entry name" value="NAC"/>
    <property type="match status" value="1"/>
</dbReference>
<dbReference type="Gene3D" id="2.170.150.80">
    <property type="entry name" value="NAC domain"/>
    <property type="match status" value="1"/>
</dbReference>
<dbReference type="GO" id="GO:0006355">
    <property type="term" value="P:regulation of DNA-templated transcription"/>
    <property type="evidence" value="ECO:0007669"/>
    <property type="project" value="InterPro"/>
</dbReference>
<dbReference type="SUPFAM" id="SSF101941">
    <property type="entry name" value="NAC domain"/>
    <property type="match status" value="1"/>
</dbReference>
<dbReference type="AlphaFoldDB" id="A0A484M2Z8"/>
<dbReference type="InterPro" id="IPR036093">
    <property type="entry name" value="NAC_dom_sf"/>
</dbReference>
<evidence type="ECO:0000256" key="3">
    <source>
        <dbReference type="ARBA" id="ARBA00023163"/>
    </source>
</evidence>
<accession>A0A484M2Z8</accession>
<feature type="compositionally biased region" description="Polar residues" evidence="5">
    <location>
        <begin position="137"/>
        <end position="146"/>
    </location>
</feature>
<dbReference type="PANTHER" id="PTHR31744">
    <property type="entry name" value="PROTEIN CUP-SHAPED COTYLEDON 2-RELATED"/>
    <property type="match status" value="1"/>
</dbReference>
<sequence>MTEIASIRNTEDGLNSVEVGSLGRWPQTQDRRPSCARLNLTDQALQPPEGWPAEAGLTIIPGWLVVIVEVDDVDSFVMNEVQSLPALYCYDEKKRREGVSLSETSFGLEGFARVAINQNRVGSRLEVIKDRVSENSIQPFQNSPQGSSASPSIKVSSKGGGIKPIVHDTVIKVLDTVEARGAPTFMMFYGGYGIKVSPNYPDSMVVFIAVGDCFPEIFSFLSGQVFFLPHDPNSVAGAVDGFGETQIKKKFGEGHFVPGLWLEKRDFLDLQMFEISSMIACKSSLSEGEVVRDLVWLVSVGVGSAVVLVGVWDSGVFWLCVGSGLGVSWLCVGVAFCVGIKVVLTGLAHKIKRLKAILKEWNKDVFGRVENTIKEAELKATSAQERFEIDPSDANRTEANKAKAELILATENEINLWKQKANINWMEGGDSNSKFFHSFVKGRRIKSTIRTIDNNKGDPINKSEEIQKLAVDHFSQLFCSKKIINLNPIKEYLEVRVTEADNLELTKVPTGEEIKEVVALYGCTHSINKSISMESFHQLLGGGGGGYEHLDSCGGGCGWDANLPPGFRFHPTDEELITYYLLKKVVDSSFAARAIAEVDLNKCEPWELPEKAMMGEKEWYFFSLRDRKYPTGLRTNRATEAGYWKATGKDREIYSSKTCALVGMKKTLVFYRGRAPKGEKTNWVMHEYRLDGKFAYHYFSRASKDEWVISRVFQKSGAAPASATAAGKRRLTADVINLYPDVSSPSSVSLPPLVDSSSYNNHNTATSAPTAESCSYDEDAVVAKEHVPCFSNSLDLPAALPPLGSKFTSLLDLPLVPSSLSRFAAIPRTNNNNGEIISPSAFPCLRSLHENLQLPFFIPGAPPLHGGLADQMGGYAICPPVAEPQKVGNSELDCMWTY</sequence>
<evidence type="ECO:0000313" key="8">
    <source>
        <dbReference type="EMBL" id="VFQ83181.1"/>
    </source>
</evidence>
<proteinExistence type="predicted"/>
<keyword evidence="2" id="KW-0238">DNA-binding</keyword>
<evidence type="ECO:0000256" key="6">
    <source>
        <dbReference type="SAM" id="Phobius"/>
    </source>
</evidence>
<keyword evidence="1" id="KW-0805">Transcription regulation</keyword>
<dbReference type="Pfam" id="PF02365">
    <property type="entry name" value="NAM"/>
    <property type="match status" value="1"/>
</dbReference>
<reference evidence="8 9" key="1">
    <citation type="submission" date="2018-04" db="EMBL/GenBank/DDBJ databases">
        <authorList>
            <person name="Vogel A."/>
        </authorList>
    </citation>
    <scope>NUCLEOTIDE SEQUENCE [LARGE SCALE GENOMIC DNA]</scope>
</reference>
<dbReference type="EMBL" id="OOIL02002580">
    <property type="protein sequence ID" value="VFQ83181.1"/>
    <property type="molecule type" value="Genomic_DNA"/>
</dbReference>
<evidence type="ECO:0000256" key="2">
    <source>
        <dbReference type="ARBA" id="ARBA00023125"/>
    </source>
</evidence>
<feature type="region of interest" description="Disordered" evidence="5">
    <location>
        <begin position="137"/>
        <end position="159"/>
    </location>
</feature>
<dbReference type="OrthoDB" id="1306279at2759"/>
<dbReference type="Proteomes" id="UP000595140">
    <property type="component" value="Unassembled WGS sequence"/>
</dbReference>
<dbReference type="InterPro" id="IPR003441">
    <property type="entry name" value="NAC-dom"/>
</dbReference>
<keyword evidence="6" id="KW-1133">Transmembrane helix</keyword>
<keyword evidence="4" id="KW-0539">Nucleus</keyword>
<evidence type="ECO:0000259" key="7">
    <source>
        <dbReference type="PROSITE" id="PS51005"/>
    </source>
</evidence>
<organism evidence="8 9">
    <name type="scientific">Cuscuta campestris</name>
    <dbReference type="NCBI Taxonomy" id="132261"/>
    <lineage>
        <taxon>Eukaryota</taxon>
        <taxon>Viridiplantae</taxon>
        <taxon>Streptophyta</taxon>
        <taxon>Embryophyta</taxon>
        <taxon>Tracheophyta</taxon>
        <taxon>Spermatophyta</taxon>
        <taxon>Magnoliopsida</taxon>
        <taxon>eudicotyledons</taxon>
        <taxon>Gunneridae</taxon>
        <taxon>Pentapetalae</taxon>
        <taxon>asterids</taxon>
        <taxon>lamiids</taxon>
        <taxon>Solanales</taxon>
        <taxon>Convolvulaceae</taxon>
        <taxon>Cuscuteae</taxon>
        <taxon>Cuscuta</taxon>
        <taxon>Cuscuta subgen. Grammica</taxon>
        <taxon>Cuscuta sect. Cleistogrammica</taxon>
    </lineage>
</organism>
<gene>
    <name evidence="8" type="ORF">CCAM_LOCUS24957</name>
</gene>
<keyword evidence="9" id="KW-1185">Reference proteome</keyword>
<evidence type="ECO:0000313" key="9">
    <source>
        <dbReference type="Proteomes" id="UP000595140"/>
    </source>
</evidence>